<evidence type="ECO:0000256" key="1">
    <source>
        <dbReference type="SAM" id="Phobius"/>
    </source>
</evidence>
<proteinExistence type="predicted"/>
<evidence type="ECO:0000313" key="4">
    <source>
        <dbReference type="Proteomes" id="UP000076882"/>
    </source>
</evidence>
<dbReference type="Proteomes" id="UP000595466">
    <property type="component" value="Chromosome"/>
</dbReference>
<keyword evidence="1" id="KW-1133">Transmembrane helix</keyword>
<feature type="transmembrane region" description="Helical" evidence="1">
    <location>
        <begin position="39"/>
        <end position="58"/>
    </location>
</feature>
<evidence type="ECO:0000313" key="2">
    <source>
        <dbReference type="EMBL" id="KZU95515.1"/>
    </source>
</evidence>
<accession>A0A0G9GHF3</accession>
<dbReference type="PATRIC" id="fig|1590.142.peg.2387"/>
<sequence length="131" mass="15218">MMKDKAINILTAELSALPVLIMTYYALTAKPTGQWQLTFSLPVYWLISSDLLAYPWLLTRIPCLRHNPLKMNSLALKASSRYNCRLNERVARWDDEMNLAIFLLERGCLMLLSEPLLLGDLGYHSVRRLWY</sequence>
<reference evidence="3 5" key="2">
    <citation type="submission" date="2020-12" db="EMBL/GenBank/DDBJ databases">
        <title>Whole genome sequencing of Lactobacillus plantarum PC518.</title>
        <authorList>
            <person name="Guo Q."/>
        </authorList>
    </citation>
    <scope>NUCLEOTIDE SEQUENCE [LARGE SCALE GENOMIC DNA]</scope>
    <source>
        <strain evidence="3 5">PC518</strain>
    </source>
</reference>
<reference evidence="2 4" key="1">
    <citation type="submission" date="2016-03" db="EMBL/GenBank/DDBJ databases">
        <title>Comparative genomics of 54 Lactobacillus plantarum strains reveals genomic uncoupling from niche constraints.</title>
        <authorList>
            <person name="Martino M.E."/>
        </authorList>
    </citation>
    <scope>NUCLEOTIDE SEQUENCE [LARGE SCALE GENOMIC DNA]</scope>
    <source>
        <strain evidence="2 4">19.1</strain>
    </source>
</reference>
<dbReference type="EMBL" id="LUXM01000026">
    <property type="protein sequence ID" value="KZU95515.1"/>
    <property type="molecule type" value="Genomic_DNA"/>
</dbReference>
<organism evidence="2 4">
    <name type="scientific">Lactiplantibacillus plantarum</name>
    <name type="common">Lactobacillus plantarum</name>
    <dbReference type="NCBI Taxonomy" id="1590"/>
    <lineage>
        <taxon>Bacteria</taxon>
        <taxon>Bacillati</taxon>
        <taxon>Bacillota</taxon>
        <taxon>Bacilli</taxon>
        <taxon>Lactobacillales</taxon>
        <taxon>Lactobacillaceae</taxon>
        <taxon>Lactiplantibacillus</taxon>
    </lineage>
</organism>
<dbReference type="EMBL" id="CP066817">
    <property type="protein sequence ID" value="QQM61783.1"/>
    <property type="molecule type" value="Genomic_DNA"/>
</dbReference>
<dbReference type="AlphaFoldDB" id="A0A0G9GHF3"/>
<protein>
    <submittedName>
        <fullName evidence="2">Integral membrane protein</fullName>
    </submittedName>
</protein>
<keyword evidence="1" id="KW-0472">Membrane</keyword>
<dbReference type="Proteomes" id="UP000076882">
    <property type="component" value="Unassembled WGS sequence"/>
</dbReference>
<keyword evidence="1" id="KW-0812">Transmembrane</keyword>
<gene>
    <name evidence="3" type="ORF">JH395_04275</name>
    <name evidence="2" type="ORF">Lp19_1469</name>
</gene>
<feature type="transmembrane region" description="Helical" evidence="1">
    <location>
        <begin position="7"/>
        <end position="27"/>
    </location>
</feature>
<dbReference type="KEGG" id="lpb:SH83_11115"/>
<name>A0A0G9GHF3_LACPN</name>
<evidence type="ECO:0000313" key="3">
    <source>
        <dbReference type="EMBL" id="QQM61783.1"/>
    </source>
</evidence>
<dbReference type="RefSeq" id="WP_003642659.1">
    <property type="nucleotide sequence ID" value="NZ_AP018405.1"/>
</dbReference>
<evidence type="ECO:0000313" key="5">
    <source>
        <dbReference type="Proteomes" id="UP000595466"/>
    </source>
</evidence>